<evidence type="ECO:0000256" key="1">
    <source>
        <dbReference type="SAM" id="Phobius"/>
    </source>
</evidence>
<evidence type="ECO:0000259" key="2">
    <source>
        <dbReference type="Pfam" id="PF12147"/>
    </source>
</evidence>
<reference evidence="3 4" key="1">
    <citation type="journal article" date="2016" name="Nat. Commun.">
        <title>Thousands of microbial genomes shed light on interconnected biogeochemical processes in an aquifer system.</title>
        <authorList>
            <person name="Anantharaman K."/>
            <person name="Brown C.T."/>
            <person name="Hug L.A."/>
            <person name="Sharon I."/>
            <person name="Castelle C.J."/>
            <person name="Probst A.J."/>
            <person name="Thomas B.C."/>
            <person name="Singh A."/>
            <person name="Wilkins M.J."/>
            <person name="Karaoz U."/>
            <person name="Brodie E.L."/>
            <person name="Williams K.H."/>
            <person name="Hubbard S.S."/>
            <person name="Banfield J.F."/>
        </authorList>
    </citation>
    <scope>NUCLEOTIDE SEQUENCE [LARGE SCALE GENOMIC DNA]</scope>
</reference>
<dbReference type="InterPro" id="IPR029063">
    <property type="entry name" value="SAM-dependent_MTases_sf"/>
</dbReference>
<dbReference type="AlphaFoldDB" id="A0A1G2EPX3"/>
<keyword evidence="1" id="KW-0472">Membrane</keyword>
<protein>
    <recommendedName>
        <fullName evidence="2">Methyltransferase domain-containing protein</fullName>
    </recommendedName>
</protein>
<comment type="caution">
    <text evidence="3">The sequence shown here is derived from an EMBL/GenBank/DDBJ whole genome shotgun (WGS) entry which is preliminary data.</text>
</comment>
<dbReference type="Proteomes" id="UP000177740">
    <property type="component" value="Unassembled WGS sequence"/>
</dbReference>
<dbReference type="SUPFAM" id="SSF53335">
    <property type="entry name" value="S-adenosyl-L-methionine-dependent methyltransferases"/>
    <property type="match status" value="1"/>
</dbReference>
<evidence type="ECO:0000313" key="3">
    <source>
        <dbReference type="EMBL" id="OGZ27390.1"/>
    </source>
</evidence>
<dbReference type="Pfam" id="PF12147">
    <property type="entry name" value="Methyltransf_20"/>
    <property type="match status" value="1"/>
</dbReference>
<keyword evidence="1" id="KW-0812">Transmembrane</keyword>
<evidence type="ECO:0000313" key="4">
    <source>
        <dbReference type="Proteomes" id="UP000177740"/>
    </source>
</evidence>
<dbReference type="STRING" id="1801677.A2365_02860"/>
<feature type="transmembrane region" description="Helical" evidence="1">
    <location>
        <begin position="52"/>
        <end position="70"/>
    </location>
</feature>
<keyword evidence="1" id="KW-1133">Transmembrane helix</keyword>
<dbReference type="InterPro" id="IPR022744">
    <property type="entry name" value="MeTrfase_dom_put"/>
</dbReference>
<organism evidence="3 4">
    <name type="scientific">Candidatus Nealsonbacteria bacterium RIFOXYB1_FULL_40_15</name>
    <dbReference type="NCBI Taxonomy" id="1801677"/>
    <lineage>
        <taxon>Bacteria</taxon>
        <taxon>Candidatus Nealsoniibacteriota</taxon>
    </lineage>
</organism>
<name>A0A1G2EPX3_9BACT</name>
<feature type="domain" description="Methyltransferase" evidence="2">
    <location>
        <begin position="101"/>
        <end position="333"/>
    </location>
</feature>
<accession>A0A1G2EPX3</accession>
<proteinExistence type="predicted"/>
<dbReference type="EMBL" id="MHMM01000006">
    <property type="protein sequence ID" value="OGZ27390.1"/>
    <property type="molecule type" value="Genomic_DNA"/>
</dbReference>
<sequence length="335" mass="38330">MNQSLQKRKGGNFMNGQAIETISVLDLTERSERETTDSKRIIKSNVFEKRRFPYLHLLPAMWLLIGYVLAKKALWKLIFGSRPKINSIFFDGLGLYSRKVKEGAASWKALDVIYNHPFELTINPSTWIDEFWWFSQNCQAVRNRFKLVKQEVRRAILHFGENGQEVRLISLACGSAQAILEVIAELKTKGVRVKALLIDVEQEALDYAENLAQKNGVRDQVQIIKANACQTARIIRGFSPHIVEMLGLLDYLPRENAVRLISSINKGLIPGGVFLTCNIRNNSEQYFVRWVIDWNMVYRSPADLAEVIEKSGFDAYRIVYEPLKIHGVVVAEKSE</sequence>
<gene>
    <name evidence="3" type="ORF">A2365_02860</name>
</gene>
<dbReference type="Gene3D" id="3.40.50.150">
    <property type="entry name" value="Vaccinia Virus protein VP39"/>
    <property type="match status" value="1"/>
</dbReference>